<dbReference type="Proteomes" id="UP000025227">
    <property type="component" value="Unplaced"/>
</dbReference>
<evidence type="ECO:0000313" key="4">
    <source>
        <dbReference type="WBParaSite" id="HCON_00106310-00001"/>
    </source>
</evidence>
<feature type="compositionally biased region" description="Basic and acidic residues" evidence="2">
    <location>
        <begin position="1619"/>
        <end position="1635"/>
    </location>
</feature>
<feature type="compositionally biased region" description="Basic and acidic residues" evidence="2">
    <location>
        <begin position="434"/>
        <end position="447"/>
    </location>
</feature>
<feature type="compositionally biased region" description="Polar residues" evidence="2">
    <location>
        <begin position="1693"/>
        <end position="1703"/>
    </location>
</feature>
<feature type="region of interest" description="Disordered" evidence="2">
    <location>
        <begin position="1035"/>
        <end position="1056"/>
    </location>
</feature>
<feature type="region of interest" description="Disordered" evidence="2">
    <location>
        <begin position="1614"/>
        <end position="1703"/>
    </location>
</feature>
<feature type="coiled-coil region" evidence="1">
    <location>
        <begin position="543"/>
        <end position="619"/>
    </location>
</feature>
<feature type="compositionally biased region" description="Basic and acidic residues" evidence="2">
    <location>
        <begin position="1679"/>
        <end position="1692"/>
    </location>
</feature>
<name>A0A7I4YIZ8_HAECO</name>
<feature type="region of interest" description="Disordered" evidence="2">
    <location>
        <begin position="181"/>
        <end position="205"/>
    </location>
</feature>
<feature type="compositionally biased region" description="Polar residues" evidence="2">
    <location>
        <begin position="1663"/>
        <end position="1675"/>
    </location>
</feature>
<feature type="coiled-coil region" evidence="1">
    <location>
        <begin position="669"/>
        <end position="912"/>
    </location>
</feature>
<feature type="compositionally biased region" description="Polar residues" evidence="2">
    <location>
        <begin position="448"/>
        <end position="464"/>
    </location>
</feature>
<feature type="compositionally biased region" description="Polar residues" evidence="2">
    <location>
        <begin position="1637"/>
        <end position="1647"/>
    </location>
</feature>
<protein>
    <submittedName>
        <fullName evidence="4">FYVE-type domain-containing protein</fullName>
    </submittedName>
</protein>
<accession>A0A7I4YIZ8</accession>
<feature type="region of interest" description="Disordered" evidence="2">
    <location>
        <begin position="433"/>
        <end position="507"/>
    </location>
</feature>
<keyword evidence="3" id="KW-1185">Reference proteome</keyword>
<evidence type="ECO:0000256" key="2">
    <source>
        <dbReference type="SAM" id="MobiDB-lite"/>
    </source>
</evidence>
<feature type="compositionally biased region" description="Basic and acidic residues" evidence="2">
    <location>
        <begin position="235"/>
        <end position="247"/>
    </location>
</feature>
<keyword evidence="1" id="KW-0175">Coiled coil</keyword>
<feature type="coiled-coil region" evidence="1">
    <location>
        <begin position="1378"/>
        <end position="1433"/>
    </location>
</feature>
<sequence length="1703" mass="190082">MPIDKENVQTPMTHEVKKRPSMGSPYTSGTPGTRPGPRKQLRPLRELGDQNLETSQVFDETLNMSSVKAELEGSVAQELSSVGIDSIVHRADPNIEESFVESDAPMAQLKESRNVRSCDSNLEDSAIESTMCEMDDTGPTDEAEALTPHKLLHETFVLAEDEADTTLKNEESLAAEAIGSNVENTTEEATQKLDTTRDEESPESDTVICGSVEAVLLYENNDAPSPLNEGSQARELTDSGDGEKSKSGLEVVGSVNVSIVNPEPSQKETLPCVSDLSSAFSFSSYVSCGRGVGGDDVNLSGKDSFNDLNETELVFAVPLAKAGNLPHDKREDTALGCAEYTAITDSSLMDITTGIEETMMVLTEPEKAAALLANNDVFPAHYGSSEVEGRVSRPESTATAIAYESLTQYQSFDTGDQEMVIQGEDTQIVLLEGAKPKDGEISAEDTKSGASDQMTERGLSSKSSAAPRYKSPLSPIADLSRGGATSRASNAPNSFGSQSSTPVLPVNRKYNMNDSEISFLINEVKVLAQEEDRLLNSKSPSEIEQMAMNVAKLEAEKAELHANLRAVSTEMNKYKEKSAAQDAALAEADKKLSELERAKKHAEKTIEDYEFMVANLKKTHVKQKEDLHAKLIAQEEELEKCHAAIRTQADLTYTSAGLSAELAVTSERLLESEAARVAAQKRCEELAEELDKAMNATTTVAVSEEITNANRDLAAVRERLIELENEVLEREQALLTADRRHAEECITLQEKLNEAASALESCEKTIEDLKNQLSTANSEKTILREIQIASEMDLMKTADELKAVKCILEEKEQACKEAVRQRSAAEEELTNLRQQLKEKSEGFEKEMTQLENLKEACTALEEQLEAEKRARDIASREVEQLRDEKCIVEEALDKAEKASKDAEQRIVEVERNLADHIKCHTEEFEHRISELESAIALSSADKEALTSQLEESLKKEAELTTEVMKATEAISKLETDMADAERDKAALEEKVKHGLEMYNEKIAEIEKAVADAAELQTSQKSLELERDRFKEELEAAVEKAQKSEEESQQQNLPLYRDERDSLKSSLAEAEVNKANLEKDLIELGECAFKSQEKIAALIAELAKSEEEWKDKEKEYQARINVAEEVAKKVPQLESTADYLIAETVTLNNTIKEVNSKLAAEAESKREATKALTDLEEQHFSLREEKKVIEKEYEEAKARFDAELTTTHNEARNLKEEMMLLEERLAKEKSAANTKLSRLNAELRESKVAQAEAEAQATEYRQKSEELMEKCALLESKLGEAANEKSEQNSKDIEKELEELQRLVELKEREINRLGDLCDEFDEVEANYKTKVFGLLDENEKLKAQLGLITKPEIPNLRAALTEGVQMLTPETTLVPSDDRVSEEKVKELEKMVDQLTKENTRLEQNSKDIENEMKEWKRLVELKEREINRLGDLCDEFDEVEANYKTKVFGLLDENEKLKAQLGLITKPEIPNLRAALTEGEVFISSEYKWKPRKTALVPSDDRVSEEKVKELKNMVDQLTKENTRLEQLKKTEYANLAKETEELRRQCEIQENRISQLEKICDDADETESKLKQRIAELEEQISPTRIPDEKSRSKIPEPRLLDALGRNNSGLYNLREVNGERSTEQAGVAKEESYVSASSSPQLPQKSLDRTAGPMFEESVVENSATPNRSLHTTLYKKLDKTAKLSDSVESKANTSRCAQQ</sequence>
<feature type="region of interest" description="Disordered" evidence="2">
    <location>
        <begin position="1"/>
        <end position="41"/>
    </location>
</feature>
<dbReference type="WBParaSite" id="HCON_00106310-00001">
    <property type="protein sequence ID" value="HCON_00106310-00001"/>
    <property type="gene ID" value="HCON_00106310"/>
</dbReference>
<evidence type="ECO:0000256" key="1">
    <source>
        <dbReference type="SAM" id="Coils"/>
    </source>
</evidence>
<dbReference type="OMA" id="ANTSRCA"/>
<feature type="region of interest" description="Disordered" evidence="2">
    <location>
        <begin position="1580"/>
        <end position="1600"/>
    </location>
</feature>
<feature type="coiled-coil region" evidence="1">
    <location>
        <begin position="1157"/>
        <end position="1316"/>
    </location>
</feature>
<evidence type="ECO:0000313" key="3">
    <source>
        <dbReference type="Proteomes" id="UP000025227"/>
    </source>
</evidence>
<reference evidence="4" key="1">
    <citation type="submission" date="2020-12" db="UniProtKB">
        <authorList>
            <consortium name="WormBaseParasite"/>
        </authorList>
    </citation>
    <scope>IDENTIFICATION</scope>
    <source>
        <strain evidence="4">MHco3</strain>
    </source>
</reference>
<organism evidence="3 4">
    <name type="scientific">Haemonchus contortus</name>
    <name type="common">Barber pole worm</name>
    <dbReference type="NCBI Taxonomy" id="6289"/>
    <lineage>
        <taxon>Eukaryota</taxon>
        <taxon>Metazoa</taxon>
        <taxon>Ecdysozoa</taxon>
        <taxon>Nematoda</taxon>
        <taxon>Chromadorea</taxon>
        <taxon>Rhabditida</taxon>
        <taxon>Rhabditina</taxon>
        <taxon>Rhabditomorpha</taxon>
        <taxon>Strongyloidea</taxon>
        <taxon>Trichostrongylidae</taxon>
        <taxon>Haemonchus</taxon>
    </lineage>
</organism>
<dbReference type="OrthoDB" id="5839646at2759"/>
<feature type="region of interest" description="Disordered" evidence="2">
    <location>
        <begin position="103"/>
        <end position="122"/>
    </location>
</feature>
<feature type="region of interest" description="Disordered" evidence="2">
    <location>
        <begin position="221"/>
        <end position="248"/>
    </location>
</feature>
<feature type="compositionally biased region" description="Basic and acidic residues" evidence="2">
    <location>
        <begin position="1035"/>
        <end position="1045"/>
    </location>
</feature>
<feature type="compositionally biased region" description="Basic and acidic residues" evidence="2">
    <location>
        <begin position="1588"/>
        <end position="1600"/>
    </location>
</feature>
<proteinExistence type="predicted"/>
<feature type="compositionally biased region" description="Basic and acidic residues" evidence="2">
    <location>
        <begin position="189"/>
        <end position="199"/>
    </location>
</feature>
<feature type="compositionally biased region" description="Polar residues" evidence="2">
    <location>
        <begin position="486"/>
        <end position="502"/>
    </location>
</feature>